<accession>A0A4U2ZWT8</accession>
<dbReference type="SUPFAM" id="SSF51905">
    <property type="entry name" value="FAD/NAD(P)-binding domain"/>
    <property type="match status" value="1"/>
</dbReference>
<dbReference type="Pfam" id="PF01266">
    <property type="entry name" value="DAO"/>
    <property type="match status" value="1"/>
</dbReference>
<reference evidence="2 3" key="1">
    <citation type="journal article" date="2019" name="Environ. Microbiol.">
        <title>An active ?-lactamase is a part of an orchestrated cell wall stress resistance network of Bacillus subtilis and related rhizosphere species.</title>
        <authorList>
            <person name="Bucher T."/>
            <person name="Keren-Paz A."/>
            <person name="Hausser J."/>
            <person name="Olender T."/>
            <person name="Cytryn E."/>
            <person name="Kolodkin-Gal I."/>
        </authorList>
    </citation>
    <scope>NUCLEOTIDE SEQUENCE [LARGE SCALE GENOMIC DNA]</scope>
    <source>
        <strain evidence="2 3">I5</strain>
    </source>
</reference>
<organism evidence="2 3">
    <name type="scientific">Bacillus wiedmannii</name>
    <dbReference type="NCBI Taxonomy" id="1890302"/>
    <lineage>
        <taxon>Bacteria</taxon>
        <taxon>Bacillati</taxon>
        <taxon>Bacillota</taxon>
        <taxon>Bacilli</taxon>
        <taxon>Bacillales</taxon>
        <taxon>Bacillaceae</taxon>
        <taxon>Bacillus</taxon>
        <taxon>Bacillus cereus group</taxon>
    </lineage>
</organism>
<name>A0A4U2ZWT8_9BACI</name>
<proteinExistence type="predicted"/>
<dbReference type="AlphaFoldDB" id="A0A4U2ZWT8"/>
<dbReference type="EMBL" id="SZON01003547">
    <property type="protein sequence ID" value="TKI79654.1"/>
    <property type="molecule type" value="Genomic_DNA"/>
</dbReference>
<dbReference type="InterPro" id="IPR006076">
    <property type="entry name" value="FAD-dep_OxRdtase"/>
</dbReference>
<dbReference type="Proteomes" id="UP000305222">
    <property type="component" value="Unassembled WGS sequence"/>
</dbReference>
<gene>
    <name evidence="2" type="ORF">FC699_35745</name>
</gene>
<feature type="domain" description="FAD dependent oxidoreductase" evidence="1">
    <location>
        <begin position="3"/>
        <end position="52"/>
    </location>
</feature>
<evidence type="ECO:0000259" key="1">
    <source>
        <dbReference type="Pfam" id="PF01266"/>
    </source>
</evidence>
<dbReference type="Gene3D" id="3.50.50.60">
    <property type="entry name" value="FAD/NAD(P)-binding domain"/>
    <property type="match status" value="1"/>
</dbReference>
<comment type="caution">
    <text evidence="2">The sequence shown here is derived from an EMBL/GenBank/DDBJ whole genome shotgun (WGS) entry which is preliminary data.</text>
</comment>
<evidence type="ECO:0000313" key="3">
    <source>
        <dbReference type="Proteomes" id="UP000305222"/>
    </source>
</evidence>
<protein>
    <submittedName>
        <fullName evidence="2">FAD-binding oxidoreductase</fullName>
    </submittedName>
</protein>
<feature type="non-terminal residue" evidence="2">
    <location>
        <position position="1"/>
    </location>
</feature>
<evidence type="ECO:0000313" key="2">
    <source>
        <dbReference type="EMBL" id="TKI79654.1"/>
    </source>
</evidence>
<dbReference type="InterPro" id="IPR036188">
    <property type="entry name" value="FAD/NAD-bd_sf"/>
</dbReference>
<sequence length="72" mass="7433">MLETRVGFRPFTPGFLPVIGPLPNFEGILVANGLGASGLTAGPYLGSELAKLALGQTSELDLNDYDVAGAIE</sequence>